<evidence type="ECO:0000313" key="6">
    <source>
        <dbReference type="Proteomes" id="UP000642748"/>
    </source>
</evidence>
<evidence type="ECO:0000256" key="1">
    <source>
        <dbReference type="ARBA" id="ARBA00023015"/>
    </source>
</evidence>
<accession>A0A8J3QWS0</accession>
<organism evidence="5 6">
    <name type="scientific">Rugosimonospora africana</name>
    <dbReference type="NCBI Taxonomy" id="556532"/>
    <lineage>
        <taxon>Bacteria</taxon>
        <taxon>Bacillati</taxon>
        <taxon>Actinomycetota</taxon>
        <taxon>Actinomycetes</taxon>
        <taxon>Micromonosporales</taxon>
        <taxon>Micromonosporaceae</taxon>
        <taxon>Rugosimonospora</taxon>
    </lineage>
</organism>
<keyword evidence="6" id="KW-1185">Reference proteome</keyword>
<name>A0A8J3QWS0_9ACTN</name>
<dbReference type="Pfam" id="PF13377">
    <property type="entry name" value="Peripla_BP_3"/>
    <property type="match status" value="1"/>
</dbReference>
<reference evidence="5" key="1">
    <citation type="submission" date="2021-01" db="EMBL/GenBank/DDBJ databases">
        <title>Whole genome shotgun sequence of Rugosimonospora africana NBRC 104875.</title>
        <authorList>
            <person name="Komaki H."/>
            <person name="Tamura T."/>
        </authorList>
    </citation>
    <scope>NUCLEOTIDE SEQUENCE</scope>
    <source>
        <strain evidence="5">NBRC 104875</strain>
    </source>
</reference>
<dbReference type="InterPro" id="IPR028082">
    <property type="entry name" value="Peripla_BP_I"/>
</dbReference>
<dbReference type="SUPFAM" id="SSF47413">
    <property type="entry name" value="lambda repressor-like DNA-binding domains"/>
    <property type="match status" value="1"/>
</dbReference>
<dbReference type="PROSITE" id="PS50932">
    <property type="entry name" value="HTH_LACI_2"/>
    <property type="match status" value="1"/>
</dbReference>
<comment type="caution">
    <text evidence="5">The sequence shown here is derived from an EMBL/GenBank/DDBJ whole genome shotgun (WGS) entry which is preliminary data.</text>
</comment>
<keyword evidence="1" id="KW-0805">Transcription regulation</keyword>
<dbReference type="PANTHER" id="PTHR30146:SF153">
    <property type="entry name" value="LACTOSE OPERON REPRESSOR"/>
    <property type="match status" value="1"/>
</dbReference>
<dbReference type="AlphaFoldDB" id="A0A8J3QWS0"/>
<proteinExistence type="predicted"/>
<dbReference type="Gene3D" id="3.40.50.2300">
    <property type="match status" value="2"/>
</dbReference>
<dbReference type="RefSeq" id="WP_203921060.1">
    <property type="nucleotide sequence ID" value="NZ_BONZ01000055.1"/>
</dbReference>
<dbReference type="SUPFAM" id="SSF53822">
    <property type="entry name" value="Periplasmic binding protein-like I"/>
    <property type="match status" value="1"/>
</dbReference>
<sequence>MADEPSGVVRLADVARRARVSPSTASRVINGNAKHVTEALRTRVMKAVEELRYVPNAHAQLLARPQRTAVGVIVHDVSDPYFAELTRGLQRVAADHGRLLVICNSYRDPVRELEYVELLRAQQVAAIVPAGSGYHDSKFTREFNAELRAYQQAGGRVAVIGRHEIVGDAVVPGNESGAYLLGKELFELGHQRVGVIAGPRVLTTTTDRLAGLKRAAREFGRQLPAKRIRYDDFSRDGGASAAVDLLDREPGLTAIIALNDTMAVGALAALRERGVAVPDQMSVVGFDDVPIARDVTPALTTIRLPLVEMGVRAMSLALDTPDPAREPRAPRVQHVAGEIVRRASAAPPPE</sequence>
<dbReference type="CDD" id="cd06267">
    <property type="entry name" value="PBP1_LacI_sugar_binding-like"/>
    <property type="match status" value="1"/>
</dbReference>
<dbReference type="Proteomes" id="UP000642748">
    <property type="component" value="Unassembled WGS sequence"/>
</dbReference>
<dbReference type="InterPro" id="IPR010982">
    <property type="entry name" value="Lambda_DNA-bd_dom_sf"/>
</dbReference>
<dbReference type="EMBL" id="BONZ01000055">
    <property type="protein sequence ID" value="GIH17512.1"/>
    <property type="molecule type" value="Genomic_DNA"/>
</dbReference>
<evidence type="ECO:0000259" key="4">
    <source>
        <dbReference type="PROSITE" id="PS50932"/>
    </source>
</evidence>
<evidence type="ECO:0000256" key="2">
    <source>
        <dbReference type="ARBA" id="ARBA00023125"/>
    </source>
</evidence>
<evidence type="ECO:0000313" key="5">
    <source>
        <dbReference type="EMBL" id="GIH17512.1"/>
    </source>
</evidence>
<dbReference type="SMART" id="SM00354">
    <property type="entry name" value="HTH_LACI"/>
    <property type="match status" value="1"/>
</dbReference>
<dbReference type="Gene3D" id="1.10.260.40">
    <property type="entry name" value="lambda repressor-like DNA-binding domains"/>
    <property type="match status" value="1"/>
</dbReference>
<dbReference type="InterPro" id="IPR000843">
    <property type="entry name" value="HTH_LacI"/>
</dbReference>
<gene>
    <name evidence="5" type="primary">lacI_12</name>
    <name evidence="5" type="ORF">Raf01_56840</name>
</gene>
<dbReference type="PANTHER" id="PTHR30146">
    <property type="entry name" value="LACI-RELATED TRANSCRIPTIONAL REPRESSOR"/>
    <property type="match status" value="1"/>
</dbReference>
<dbReference type="Pfam" id="PF00356">
    <property type="entry name" value="LacI"/>
    <property type="match status" value="1"/>
</dbReference>
<keyword evidence="2" id="KW-0238">DNA-binding</keyword>
<dbReference type="InterPro" id="IPR046335">
    <property type="entry name" value="LacI/GalR-like_sensor"/>
</dbReference>
<evidence type="ECO:0000256" key="3">
    <source>
        <dbReference type="ARBA" id="ARBA00023163"/>
    </source>
</evidence>
<dbReference type="CDD" id="cd01392">
    <property type="entry name" value="HTH_LacI"/>
    <property type="match status" value="1"/>
</dbReference>
<protein>
    <submittedName>
        <fullName evidence="5">LacI family transcriptional regulator</fullName>
    </submittedName>
</protein>
<dbReference type="PROSITE" id="PS00356">
    <property type="entry name" value="HTH_LACI_1"/>
    <property type="match status" value="1"/>
</dbReference>
<dbReference type="GO" id="GO:0000976">
    <property type="term" value="F:transcription cis-regulatory region binding"/>
    <property type="evidence" value="ECO:0007669"/>
    <property type="project" value="TreeGrafter"/>
</dbReference>
<feature type="domain" description="HTH lacI-type" evidence="4">
    <location>
        <begin position="9"/>
        <end position="64"/>
    </location>
</feature>
<keyword evidence="3" id="KW-0804">Transcription</keyword>
<dbReference type="GO" id="GO:0003700">
    <property type="term" value="F:DNA-binding transcription factor activity"/>
    <property type="evidence" value="ECO:0007669"/>
    <property type="project" value="TreeGrafter"/>
</dbReference>